<gene>
    <name evidence="2" type="ORF">LCGC14_1205150</name>
</gene>
<feature type="transmembrane region" description="Helical" evidence="1">
    <location>
        <begin position="12"/>
        <end position="31"/>
    </location>
</feature>
<sequence>MIELSCGQSWALGLSMLITAIFAWAMLKFYYSRPEFLKEQKQAEQNSLRRNPL</sequence>
<evidence type="ECO:0000256" key="1">
    <source>
        <dbReference type="SAM" id="Phobius"/>
    </source>
</evidence>
<accession>A0A0F9M376</accession>
<dbReference type="EMBL" id="LAZR01006224">
    <property type="protein sequence ID" value="KKM93766.1"/>
    <property type="molecule type" value="Genomic_DNA"/>
</dbReference>
<dbReference type="AlphaFoldDB" id="A0A0F9M376"/>
<evidence type="ECO:0000313" key="2">
    <source>
        <dbReference type="EMBL" id="KKM93766.1"/>
    </source>
</evidence>
<keyword evidence="1" id="KW-1133">Transmembrane helix</keyword>
<organism evidence="2">
    <name type="scientific">marine sediment metagenome</name>
    <dbReference type="NCBI Taxonomy" id="412755"/>
    <lineage>
        <taxon>unclassified sequences</taxon>
        <taxon>metagenomes</taxon>
        <taxon>ecological metagenomes</taxon>
    </lineage>
</organism>
<proteinExistence type="predicted"/>
<name>A0A0F9M376_9ZZZZ</name>
<comment type="caution">
    <text evidence="2">The sequence shown here is derived from an EMBL/GenBank/DDBJ whole genome shotgun (WGS) entry which is preliminary data.</text>
</comment>
<protein>
    <submittedName>
        <fullName evidence="2">Uncharacterized protein</fullName>
    </submittedName>
</protein>
<reference evidence="2" key="1">
    <citation type="journal article" date="2015" name="Nature">
        <title>Complex archaea that bridge the gap between prokaryotes and eukaryotes.</title>
        <authorList>
            <person name="Spang A."/>
            <person name="Saw J.H."/>
            <person name="Jorgensen S.L."/>
            <person name="Zaremba-Niedzwiedzka K."/>
            <person name="Martijn J."/>
            <person name="Lind A.E."/>
            <person name="van Eijk R."/>
            <person name="Schleper C."/>
            <person name="Guy L."/>
            <person name="Ettema T.J."/>
        </authorList>
    </citation>
    <scope>NUCLEOTIDE SEQUENCE</scope>
</reference>
<keyword evidence="1" id="KW-0812">Transmembrane</keyword>
<keyword evidence="1" id="KW-0472">Membrane</keyword>